<accession>A0AAJ7SRV8</accession>
<feature type="region of interest" description="Disordered" evidence="9">
    <location>
        <begin position="476"/>
        <end position="589"/>
    </location>
</feature>
<feature type="transmembrane region" description="Helical" evidence="10">
    <location>
        <begin position="234"/>
        <end position="261"/>
    </location>
</feature>
<keyword evidence="12" id="KW-1185">Reference proteome</keyword>
<keyword evidence="3 10" id="KW-0812">Transmembrane</keyword>
<keyword evidence="6 10" id="KW-0472">Membrane</keyword>
<proteinExistence type="predicted"/>
<comment type="subcellular location">
    <subcellularLocation>
        <location evidence="1">Cell membrane</location>
        <topology evidence="1">Multi-pass membrane protein</topology>
    </subcellularLocation>
</comment>
<dbReference type="PROSITE" id="PS50262">
    <property type="entry name" value="G_PROTEIN_RECEP_F1_2"/>
    <property type="match status" value="1"/>
</dbReference>
<feature type="compositionally biased region" description="Basic residues" evidence="9">
    <location>
        <begin position="573"/>
        <end position="584"/>
    </location>
</feature>
<dbReference type="PANTHER" id="PTHR24228">
    <property type="entry name" value="B2 BRADYKININ RECEPTOR/ANGIOTENSIN II RECEPTOR"/>
    <property type="match status" value="1"/>
</dbReference>
<evidence type="ECO:0000313" key="13">
    <source>
        <dbReference type="RefSeq" id="XP_032803626.1"/>
    </source>
</evidence>
<evidence type="ECO:0000256" key="2">
    <source>
        <dbReference type="ARBA" id="ARBA00022475"/>
    </source>
</evidence>
<dbReference type="RefSeq" id="XP_032803626.1">
    <property type="nucleotide sequence ID" value="XM_032947735.1"/>
</dbReference>
<feature type="domain" description="G-protein coupled receptors family 1 profile" evidence="11">
    <location>
        <begin position="81"/>
        <end position="392"/>
    </location>
</feature>
<dbReference type="InterPro" id="IPR017452">
    <property type="entry name" value="GPCR_Rhodpsn_7TM"/>
</dbReference>
<keyword evidence="5" id="KW-0297">G-protein coupled receptor</keyword>
<protein>
    <submittedName>
        <fullName evidence="13">Probable G-protein coupled receptor 75</fullName>
    </submittedName>
</protein>
<evidence type="ECO:0000256" key="5">
    <source>
        <dbReference type="ARBA" id="ARBA00023040"/>
    </source>
</evidence>
<organism evidence="12 13">
    <name type="scientific">Petromyzon marinus</name>
    <name type="common">Sea lamprey</name>
    <dbReference type="NCBI Taxonomy" id="7757"/>
    <lineage>
        <taxon>Eukaryota</taxon>
        <taxon>Metazoa</taxon>
        <taxon>Chordata</taxon>
        <taxon>Craniata</taxon>
        <taxon>Vertebrata</taxon>
        <taxon>Cyclostomata</taxon>
        <taxon>Hyperoartia</taxon>
        <taxon>Petromyzontiformes</taxon>
        <taxon>Petromyzontidae</taxon>
        <taxon>Petromyzon</taxon>
    </lineage>
</organism>
<feature type="transmembrane region" description="Helical" evidence="10">
    <location>
        <begin position="333"/>
        <end position="355"/>
    </location>
</feature>
<dbReference type="Gene3D" id="1.20.1070.10">
    <property type="entry name" value="Rhodopsin 7-helix transmembrane proteins"/>
    <property type="match status" value="1"/>
</dbReference>
<evidence type="ECO:0000256" key="9">
    <source>
        <dbReference type="SAM" id="MobiDB-lite"/>
    </source>
</evidence>
<dbReference type="Proteomes" id="UP001318040">
    <property type="component" value="Chromosome 6"/>
</dbReference>
<dbReference type="Pfam" id="PF00001">
    <property type="entry name" value="7tm_1"/>
    <property type="match status" value="1"/>
</dbReference>
<dbReference type="PANTHER" id="PTHR24228:SF55">
    <property type="entry name" value="G-PROTEIN COUPLED RECEPTOR 75-RELATED"/>
    <property type="match status" value="1"/>
</dbReference>
<keyword evidence="8" id="KW-0807">Transducer</keyword>
<evidence type="ECO:0000256" key="10">
    <source>
        <dbReference type="SAM" id="Phobius"/>
    </source>
</evidence>
<reference evidence="13" key="1">
    <citation type="submission" date="2025-08" db="UniProtKB">
        <authorList>
            <consortium name="RefSeq"/>
        </authorList>
    </citation>
    <scope>IDENTIFICATION</scope>
    <source>
        <tissue evidence="13">Sperm</tissue>
    </source>
</reference>
<gene>
    <name evidence="13" type="primary">LOC116939426</name>
</gene>
<feature type="compositionally biased region" description="Low complexity" evidence="9">
    <location>
        <begin position="281"/>
        <end position="305"/>
    </location>
</feature>
<dbReference type="AlphaFoldDB" id="A0AAJ7SRV8"/>
<feature type="transmembrane region" description="Helical" evidence="10">
    <location>
        <begin position="62"/>
        <end position="89"/>
    </location>
</feature>
<evidence type="ECO:0000259" key="11">
    <source>
        <dbReference type="PROSITE" id="PS50262"/>
    </source>
</evidence>
<feature type="transmembrane region" description="Helical" evidence="10">
    <location>
        <begin position="192"/>
        <end position="214"/>
    </location>
</feature>
<feature type="compositionally biased region" description="Basic and acidic residues" evidence="9">
    <location>
        <begin position="524"/>
        <end position="537"/>
    </location>
</feature>
<feature type="compositionally biased region" description="Basic and acidic residues" evidence="9">
    <location>
        <begin position="306"/>
        <end position="317"/>
    </location>
</feature>
<dbReference type="InterPro" id="IPR000276">
    <property type="entry name" value="GPCR_Rhodpsn"/>
</dbReference>
<dbReference type="KEGG" id="pmrn:116939426"/>
<feature type="transmembrane region" description="Helical" evidence="10">
    <location>
        <begin position="101"/>
        <end position="123"/>
    </location>
</feature>
<dbReference type="SUPFAM" id="SSF81321">
    <property type="entry name" value="Family A G protein-coupled receptor-like"/>
    <property type="match status" value="1"/>
</dbReference>
<dbReference type="GO" id="GO:0005886">
    <property type="term" value="C:plasma membrane"/>
    <property type="evidence" value="ECO:0007669"/>
    <property type="project" value="UniProtKB-SubCell"/>
</dbReference>
<sequence>MNDSRPGPLLAPLHASASPSQQHHHLLLLPHSQPQQHHLLPDTGGPAPDGVGPAAPAALSRATLAACTLLLALLFCVGTYGNLVVFLSFFDPSLRKLRTHFDFLVLNLSFCDLFVSCATAPMLGSVLLVRHWARGAVSHSLCFSLQLTAAAFPLLSLQTVSVIAVQRLRLVLGQQPSQAAAMLVSHASSASALLLSLLLWALGLILAALAALRGHTRGPGPGPQLCLPLLSGGLVLYAYAADFLLCLVVLTVSYALIAHALRLKARVRKGAIITVDAAPGARPGAGARPPGEPDAATVAAPGAGVTRDHGPADDPASRMRGPGLMATAKDSKALLTCLVIALSALACCMPLSVALLQGVMSAGPNGGVASTQLEVFGYTLLFLKSGLNPFLYSRSGAGLWKRLSCCLRALSAPLLGVCTCCTCCSCCTSCCTCCCCRPKTRLRAVGRGNLSANCAKSSHHDTNSACILSPKRPASTYDRPHHHHHHHHHRHHRHQQQQQPPGPRGPRVDQACGPSLHSLQAGAEGRRGPGPRSERRPFAHSASSPINSRVEPYYSIYNSSPSPPSSPGGSVQHQRRGQHPRRGQRGGSACVCAAPKLTELLMEPERPADRNMIPLPSV</sequence>
<evidence type="ECO:0000256" key="1">
    <source>
        <dbReference type="ARBA" id="ARBA00004651"/>
    </source>
</evidence>
<feature type="region of interest" description="Disordered" evidence="9">
    <location>
        <begin position="281"/>
        <end position="318"/>
    </location>
</feature>
<evidence type="ECO:0000256" key="6">
    <source>
        <dbReference type="ARBA" id="ARBA00023136"/>
    </source>
</evidence>
<evidence type="ECO:0000256" key="3">
    <source>
        <dbReference type="ARBA" id="ARBA00022692"/>
    </source>
</evidence>
<evidence type="ECO:0000313" key="12">
    <source>
        <dbReference type="Proteomes" id="UP001318040"/>
    </source>
</evidence>
<evidence type="ECO:0000256" key="4">
    <source>
        <dbReference type="ARBA" id="ARBA00022989"/>
    </source>
</evidence>
<dbReference type="PRINTS" id="PR00237">
    <property type="entry name" value="GPCRRHODOPSN"/>
</dbReference>
<evidence type="ECO:0000256" key="8">
    <source>
        <dbReference type="ARBA" id="ARBA00023224"/>
    </source>
</evidence>
<dbReference type="GO" id="GO:0016493">
    <property type="term" value="F:C-C chemokine receptor activity"/>
    <property type="evidence" value="ECO:0007669"/>
    <property type="project" value="TreeGrafter"/>
</dbReference>
<evidence type="ECO:0000256" key="7">
    <source>
        <dbReference type="ARBA" id="ARBA00023170"/>
    </source>
</evidence>
<name>A0AAJ7SRV8_PETMA</name>
<keyword evidence="2" id="KW-1003">Cell membrane</keyword>
<feature type="transmembrane region" description="Helical" evidence="10">
    <location>
        <begin position="143"/>
        <end position="165"/>
    </location>
</feature>
<keyword evidence="7 13" id="KW-0675">Receptor</keyword>
<feature type="compositionally biased region" description="Basic residues" evidence="9">
    <location>
        <begin position="480"/>
        <end position="495"/>
    </location>
</feature>
<dbReference type="CTD" id="10936"/>
<keyword evidence="4 10" id="KW-1133">Transmembrane helix</keyword>